<dbReference type="Pfam" id="PF03473">
    <property type="entry name" value="MOSC"/>
    <property type="match status" value="1"/>
</dbReference>
<feature type="domain" description="MOSC" evidence="1">
    <location>
        <begin position="36"/>
        <end position="161"/>
    </location>
</feature>
<sequence>MVCTSSGRMKLLQIIISPGHDYWVPKGGPAHQHGTQSPSEVDCVAGFGLVGDRYFHGKPNRKGQVTFFDYDVLQQIREQFDLPQLPASLLRRNLVVVGADLSTLLGQQFELQGVQFEGRQECRPCGWMDRMIAPGAKSFMSQGFRGGLRARVLTNGKLQVG</sequence>
<dbReference type="AlphaFoldDB" id="A0A5C6EH26"/>
<dbReference type="GO" id="GO:0030170">
    <property type="term" value="F:pyridoxal phosphate binding"/>
    <property type="evidence" value="ECO:0007669"/>
    <property type="project" value="InterPro"/>
</dbReference>
<gene>
    <name evidence="2" type="ORF">Poly59_55120</name>
</gene>
<evidence type="ECO:0000313" key="2">
    <source>
        <dbReference type="EMBL" id="TWU46539.1"/>
    </source>
</evidence>
<dbReference type="PROSITE" id="PS51340">
    <property type="entry name" value="MOSC"/>
    <property type="match status" value="1"/>
</dbReference>
<proteinExistence type="predicted"/>
<evidence type="ECO:0000259" key="1">
    <source>
        <dbReference type="PROSITE" id="PS51340"/>
    </source>
</evidence>
<organism evidence="2 3">
    <name type="scientific">Rubripirellula reticaptiva</name>
    <dbReference type="NCBI Taxonomy" id="2528013"/>
    <lineage>
        <taxon>Bacteria</taxon>
        <taxon>Pseudomonadati</taxon>
        <taxon>Planctomycetota</taxon>
        <taxon>Planctomycetia</taxon>
        <taxon>Pirellulales</taxon>
        <taxon>Pirellulaceae</taxon>
        <taxon>Rubripirellula</taxon>
    </lineage>
</organism>
<dbReference type="Gene3D" id="2.40.33.20">
    <property type="entry name" value="PK beta-barrel domain-like"/>
    <property type="match status" value="1"/>
</dbReference>
<comment type="caution">
    <text evidence="2">The sequence shown here is derived from an EMBL/GenBank/DDBJ whole genome shotgun (WGS) entry which is preliminary data.</text>
</comment>
<dbReference type="EMBL" id="SJPX01000006">
    <property type="protein sequence ID" value="TWU46539.1"/>
    <property type="molecule type" value="Genomic_DNA"/>
</dbReference>
<dbReference type="SUPFAM" id="SSF50800">
    <property type="entry name" value="PK beta-barrel domain-like"/>
    <property type="match status" value="1"/>
</dbReference>
<evidence type="ECO:0000313" key="3">
    <source>
        <dbReference type="Proteomes" id="UP000317977"/>
    </source>
</evidence>
<dbReference type="InterPro" id="IPR005302">
    <property type="entry name" value="MoCF_Sase_C"/>
</dbReference>
<accession>A0A5C6EH26</accession>
<name>A0A5C6EH26_9BACT</name>
<dbReference type="GO" id="GO:0030151">
    <property type="term" value="F:molybdenum ion binding"/>
    <property type="evidence" value="ECO:0007669"/>
    <property type="project" value="InterPro"/>
</dbReference>
<reference evidence="2 3" key="1">
    <citation type="submission" date="2019-02" db="EMBL/GenBank/DDBJ databases">
        <title>Deep-cultivation of Planctomycetes and their phenomic and genomic characterization uncovers novel biology.</title>
        <authorList>
            <person name="Wiegand S."/>
            <person name="Jogler M."/>
            <person name="Boedeker C."/>
            <person name="Pinto D."/>
            <person name="Vollmers J."/>
            <person name="Rivas-Marin E."/>
            <person name="Kohn T."/>
            <person name="Peeters S.H."/>
            <person name="Heuer A."/>
            <person name="Rast P."/>
            <person name="Oberbeckmann S."/>
            <person name="Bunk B."/>
            <person name="Jeske O."/>
            <person name="Meyerdierks A."/>
            <person name="Storesund J.E."/>
            <person name="Kallscheuer N."/>
            <person name="Luecker S."/>
            <person name="Lage O.M."/>
            <person name="Pohl T."/>
            <person name="Merkel B.J."/>
            <person name="Hornburger P."/>
            <person name="Mueller R.-W."/>
            <person name="Bruemmer F."/>
            <person name="Labrenz M."/>
            <person name="Spormann A.M."/>
            <person name="Op Den Camp H."/>
            <person name="Overmann J."/>
            <person name="Amann R."/>
            <person name="Jetten M.S.M."/>
            <person name="Mascher T."/>
            <person name="Medema M.H."/>
            <person name="Devos D.P."/>
            <person name="Kaster A.-K."/>
            <person name="Ovreas L."/>
            <person name="Rohde M."/>
            <person name="Galperin M.Y."/>
            <person name="Jogler C."/>
        </authorList>
    </citation>
    <scope>NUCLEOTIDE SEQUENCE [LARGE SCALE GENOMIC DNA]</scope>
    <source>
        <strain evidence="2 3">Poly59</strain>
    </source>
</reference>
<protein>
    <submittedName>
        <fullName evidence="2">MOSC domain protein</fullName>
    </submittedName>
</protein>
<keyword evidence="3" id="KW-1185">Reference proteome</keyword>
<dbReference type="GO" id="GO:0003824">
    <property type="term" value="F:catalytic activity"/>
    <property type="evidence" value="ECO:0007669"/>
    <property type="project" value="InterPro"/>
</dbReference>
<dbReference type="Proteomes" id="UP000317977">
    <property type="component" value="Unassembled WGS sequence"/>
</dbReference>
<dbReference type="InterPro" id="IPR011037">
    <property type="entry name" value="Pyrv_Knase-like_insert_dom_sf"/>
</dbReference>